<dbReference type="RefSeq" id="XP_013262616.1">
    <property type="nucleotide sequence ID" value="XM_013407162.1"/>
</dbReference>
<comment type="caution">
    <text evidence="2">The sequence shown here is derived from an EMBL/GenBank/DDBJ whole genome shotgun (WGS) entry which is preliminary data.</text>
</comment>
<dbReference type="Pfam" id="PF08316">
    <property type="entry name" value="Pal1"/>
    <property type="match status" value="1"/>
</dbReference>
<feature type="compositionally biased region" description="Basic and acidic residues" evidence="1">
    <location>
        <begin position="123"/>
        <end position="133"/>
    </location>
</feature>
<dbReference type="HOGENOM" id="CLU_037771_1_0_1"/>
<reference evidence="2 3" key="1">
    <citation type="submission" date="2013-03" db="EMBL/GenBank/DDBJ databases">
        <title>The Genome Sequence of Exophiala aquamarina CBS 119918.</title>
        <authorList>
            <consortium name="The Broad Institute Genomics Platform"/>
            <person name="Cuomo C."/>
            <person name="de Hoog S."/>
            <person name="Gorbushina A."/>
            <person name="Walker B."/>
            <person name="Young S.K."/>
            <person name="Zeng Q."/>
            <person name="Gargeya S."/>
            <person name="Fitzgerald M."/>
            <person name="Haas B."/>
            <person name="Abouelleil A."/>
            <person name="Allen A.W."/>
            <person name="Alvarado L."/>
            <person name="Arachchi H.M."/>
            <person name="Berlin A.M."/>
            <person name="Chapman S.B."/>
            <person name="Gainer-Dewar J."/>
            <person name="Goldberg J."/>
            <person name="Griggs A."/>
            <person name="Gujja S."/>
            <person name="Hansen M."/>
            <person name="Howarth C."/>
            <person name="Imamovic A."/>
            <person name="Ireland A."/>
            <person name="Larimer J."/>
            <person name="McCowan C."/>
            <person name="Murphy C."/>
            <person name="Pearson M."/>
            <person name="Poon T.W."/>
            <person name="Priest M."/>
            <person name="Roberts A."/>
            <person name="Saif S."/>
            <person name="Shea T."/>
            <person name="Sisk P."/>
            <person name="Sykes S."/>
            <person name="Wortman J."/>
            <person name="Nusbaum C."/>
            <person name="Birren B."/>
        </authorList>
    </citation>
    <scope>NUCLEOTIDE SEQUENCE [LARGE SCALE GENOMIC DNA]</scope>
    <source>
        <strain evidence="2 3">CBS 119918</strain>
    </source>
</reference>
<dbReference type="InterPro" id="IPR013226">
    <property type="entry name" value="Pal1"/>
</dbReference>
<sequence>MESTSDKDWATKYLLDPLNAPEPFQEDGPGNAFRPGATAAPIKQSASQSPPGRRLSKTNPYRKSPGTTSTTSEVRRSASLNSSSNKAASYPSPPPSAASPNGRYPPQSPINLNSPHSPRSPSHRQEAFGENRSGRRRTSSLGERYPGDMSHRPLDTLLKEKHQADRARHMIRKHHIRPDTIDSLDNSGLGAYHHGGPYDVTLYARNNTVNSPLAALKDSNEEALKATPKEKIIDSVQHHRPLDGVAAYAPGAYDRNGRLYTYEEGDNMMTDNQAGGGAYKRWPGVQYHPDDIKGKGEPSYSIEKALKEHKIRDEKAASDGIEMKTNPRDHRTGHSREPSGGGTIATTGWDDDGAQVHRSGSIGKRLSGGLKKRFGSIKKSNKDGTE</sequence>
<dbReference type="PANTHER" id="PTHR28307">
    <property type="entry name" value="PROTEIN PAL1"/>
    <property type="match status" value="1"/>
</dbReference>
<feature type="region of interest" description="Disordered" evidence="1">
    <location>
        <begin position="1"/>
        <end position="152"/>
    </location>
</feature>
<proteinExistence type="predicted"/>
<evidence type="ECO:0000313" key="2">
    <source>
        <dbReference type="EMBL" id="KEF60026.1"/>
    </source>
</evidence>
<evidence type="ECO:0000313" key="3">
    <source>
        <dbReference type="Proteomes" id="UP000027920"/>
    </source>
</evidence>
<dbReference type="EMBL" id="AMGV01000003">
    <property type="protein sequence ID" value="KEF60026.1"/>
    <property type="molecule type" value="Genomic_DNA"/>
</dbReference>
<feature type="compositionally biased region" description="Low complexity" evidence="1">
    <location>
        <begin position="77"/>
        <end position="90"/>
    </location>
</feature>
<dbReference type="VEuPathDB" id="FungiDB:A1O9_04876"/>
<dbReference type="GO" id="GO:0005737">
    <property type="term" value="C:cytoplasm"/>
    <property type="evidence" value="ECO:0007669"/>
    <property type="project" value="TreeGrafter"/>
</dbReference>
<feature type="region of interest" description="Disordered" evidence="1">
    <location>
        <begin position="311"/>
        <end position="386"/>
    </location>
</feature>
<evidence type="ECO:0008006" key="4">
    <source>
        <dbReference type="Google" id="ProtNLM"/>
    </source>
</evidence>
<dbReference type="OrthoDB" id="5389892at2759"/>
<organism evidence="2 3">
    <name type="scientific">Exophiala aquamarina CBS 119918</name>
    <dbReference type="NCBI Taxonomy" id="1182545"/>
    <lineage>
        <taxon>Eukaryota</taxon>
        <taxon>Fungi</taxon>
        <taxon>Dikarya</taxon>
        <taxon>Ascomycota</taxon>
        <taxon>Pezizomycotina</taxon>
        <taxon>Eurotiomycetes</taxon>
        <taxon>Chaetothyriomycetidae</taxon>
        <taxon>Chaetothyriales</taxon>
        <taxon>Herpotrichiellaceae</taxon>
        <taxon>Exophiala</taxon>
    </lineage>
</organism>
<keyword evidence="3" id="KW-1185">Reference proteome</keyword>
<dbReference type="PANTHER" id="PTHR28307:SF1">
    <property type="entry name" value="PAL1 CELL MORPHOLOGY PROTEIN"/>
    <property type="match status" value="1"/>
</dbReference>
<evidence type="ECO:0000256" key="1">
    <source>
        <dbReference type="SAM" id="MobiDB-lite"/>
    </source>
</evidence>
<gene>
    <name evidence="2" type="ORF">A1O9_04876</name>
</gene>
<accession>A0A072PJF9</accession>
<dbReference type="GeneID" id="25279803"/>
<feature type="compositionally biased region" description="Basic and acidic residues" evidence="1">
    <location>
        <begin position="311"/>
        <end position="337"/>
    </location>
</feature>
<dbReference type="AlphaFoldDB" id="A0A072PJF9"/>
<name>A0A072PJF9_9EURO</name>
<protein>
    <recommendedName>
        <fullName evidence="4">Pal1 cell morphology protein</fullName>
    </recommendedName>
</protein>
<dbReference type="Proteomes" id="UP000027920">
    <property type="component" value="Unassembled WGS sequence"/>
</dbReference>
<feature type="compositionally biased region" description="Polar residues" evidence="1">
    <location>
        <begin position="57"/>
        <end position="72"/>
    </location>
</feature>
<feature type="compositionally biased region" description="Basic and acidic residues" evidence="1">
    <location>
        <begin position="1"/>
        <end position="10"/>
    </location>
</feature>